<feature type="compositionally biased region" description="Pro residues" evidence="1">
    <location>
        <begin position="18"/>
        <end position="27"/>
    </location>
</feature>
<feature type="region of interest" description="Disordered" evidence="1">
    <location>
        <begin position="1"/>
        <end position="43"/>
    </location>
</feature>
<keyword evidence="3" id="KW-1185">Reference proteome</keyword>
<protein>
    <submittedName>
        <fullName evidence="2">4930_t:CDS:1</fullName>
    </submittedName>
</protein>
<organism evidence="2 3">
    <name type="scientific">Cetraspora pellucida</name>
    <dbReference type="NCBI Taxonomy" id="1433469"/>
    <lineage>
        <taxon>Eukaryota</taxon>
        <taxon>Fungi</taxon>
        <taxon>Fungi incertae sedis</taxon>
        <taxon>Mucoromycota</taxon>
        <taxon>Glomeromycotina</taxon>
        <taxon>Glomeromycetes</taxon>
        <taxon>Diversisporales</taxon>
        <taxon>Gigasporaceae</taxon>
        <taxon>Cetraspora</taxon>
    </lineage>
</organism>
<evidence type="ECO:0000256" key="1">
    <source>
        <dbReference type="SAM" id="MobiDB-lite"/>
    </source>
</evidence>
<proteinExistence type="predicted"/>
<name>A0A9N8ZKV7_9GLOM</name>
<reference evidence="2" key="1">
    <citation type="submission" date="2021-06" db="EMBL/GenBank/DDBJ databases">
        <authorList>
            <person name="Kallberg Y."/>
            <person name="Tangrot J."/>
            <person name="Rosling A."/>
        </authorList>
    </citation>
    <scope>NUCLEOTIDE SEQUENCE</scope>
    <source>
        <strain evidence="2">FL966</strain>
    </source>
</reference>
<feature type="compositionally biased region" description="Low complexity" evidence="1">
    <location>
        <begin position="264"/>
        <end position="276"/>
    </location>
</feature>
<feature type="region of interest" description="Disordered" evidence="1">
    <location>
        <begin position="405"/>
        <end position="439"/>
    </location>
</feature>
<dbReference type="EMBL" id="CAJVQA010001009">
    <property type="protein sequence ID" value="CAG8499260.1"/>
    <property type="molecule type" value="Genomic_DNA"/>
</dbReference>
<dbReference type="Proteomes" id="UP000789759">
    <property type="component" value="Unassembled WGS sequence"/>
</dbReference>
<gene>
    <name evidence="2" type="ORF">CPELLU_LOCUS2368</name>
</gene>
<comment type="caution">
    <text evidence="2">The sequence shown here is derived from an EMBL/GenBank/DDBJ whole genome shotgun (WGS) entry which is preliminary data.</text>
</comment>
<dbReference type="OrthoDB" id="2405187at2759"/>
<evidence type="ECO:0000313" key="2">
    <source>
        <dbReference type="EMBL" id="CAG8499260.1"/>
    </source>
</evidence>
<sequence length="439" mass="49394">MGLPMYVSPSLSKRQLPPKQPQSPPYTPYEDTDFAGEPYQNSRTSAFGNRRYFLHRNVSSPALPYNGEYSVYGGGVNGAGSYRSSELSPTDQQPIIDIPELLQPRNSVSQQPPHNNQPRRIRSSSVSYNNLVQQHIQRLHHLQHLHRTREQQLASSNLATRRGMQSAHLLSLNRAQQFMQVQQQQQAALAAVAQNLFPTHEDQQESQDEIIDLNFEEVPSVQTPLQPSHNGVALDSVFRRVNLLRQLVQQDNRVMRPTSRQHRSSSSSHGRISNTRILTSPSSAQTREEILQGGIDAPRFIRVQSTQVPPPTFSHIPNQSLPPVPRRLPAWHSIRRGANFSNESRSLVDEEFYPTDIPLNAFEYDSESSIENGHTSRILSPIPRRYDPTLTTVFSTAPHSTLVSESGDRIDVDSSANSNYSRGETIRQEQRSSASGEVC</sequence>
<feature type="region of interest" description="Disordered" evidence="1">
    <location>
        <begin position="254"/>
        <end position="286"/>
    </location>
</feature>
<evidence type="ECO:0000313" key="3">
    <source>
        <dbReference type="Proteomes" id="UP000789759"/>
    </source>
</evidence>
<accession>A0A9N8ZKV7</accession>
<dbReference type="AlphaFoldDB" id="A0A9N8ZKV7"/>